<gene>
    <name evidence="3" type="ORF">SHD_2259</name>
</gene>
<name>A0ABP2Z340_9GAMM</name>
<dbReference type="InterPro" id="IPR011464">
    <property type="entry name" value="DUF1570"/>
</dbReference>
<protein>
    <recommendedName>
        <fullName evidence="2">DUF1570 domain-containing protein</fullName>
    </recommendedName>
</protein>
<proteinExistence type="predicted"/>
<evidence type="ECO:0000313" key="3">
    <source>
        <dbReference type="EMBL" id="ESE41054.1"/>
    </source>
</evidence>
<reference evidence="3 4" key="1">
    <citation type="journal article" date="2013" name="Genome Announc.">
        <title>Draft Genome Sequence of Shewanella decolorationis S12, a Dye-Degrading Bacterium Isolated from a Wastewater Treatment Plant.</title>
        <authorList>
            <person name="Xu M."/>
            <person name="Fang Y."/>
            <person name="Liu J."/>
            <person name="Chen X."/>
            <person name="Sun G."/>
            <person name="Guo J."/>
            <person name="Hua Z."/>
            <person name="Tu Q."/>
            <person name="Wu L."/>
            <person name="Zhou J."/>
            <person name="Liu X."/>
        </authorList>
    </citation>
    <scope>NUCLEOTIDE SEQUENCE [LARGE SCALE GENOMIC DNA]</scope>
    <source>
        <strain evidence="3 4">S12</strain>
    </source>
</reference>
<evidence type="ECO:0000313" key="4">
    <source>
        <dbReference type="Proteomes" id="UP000017548"/>
    </source>
</evidence>
<organism evidence="3 4">
    <name type="scientific">Shewanella decolorationis S12</name>
    <dbReference type="NCBI Taxonomy" id="1353536"/>
    <lineage>
        <taxon>Bacteria</taxon>
        <taxon>Pseudomonadati</taxon>
        <taxon>Pseudomonadota</taxon>
        <taxon>Gammaproteobacteria</taxon>
        <taxon>Alteromonadales</taxon>
        <taxon>Shewanellaceae</taxon>
        <taxon>Shewanella</taxon>
    </lineage>
</organism>
<feature type="transmembrane region" description="Helical" evidence="1">
    <location>
        <begin position="7"/>
        <end position="27"/>
    </location>
</feature>
<dbReference type="EMBL" id="AXZL01000067">
    <property type="protein sequence ID" value="ESE41054.1"/>
    <property type="molecule type" value="Genomic_DNA"/>
</dbReference>
<keyword evidence="1" id="KW-1133">Transmembrane helix</keyword>
<evidence type="ECO:0000259" key="2">
    <source>
        <dbReference type="Pfam" id="PF07607"/>
    </source>
</evidence>
<sequence length="385" mass="44581">MESRTKRIFVTLFSMAIIALLVDYFHYQGRWSRIEASQLVTNIMEPIHHYCLANQWNWCSTSKELHSTMGQTIPQIVENESHQMEYGGCDTLVIKQAEEAQQKSRGIYTWVDEKGLTHFSDSSHAMKDSQLTHYTEPQYSFELKIDSLATTPPPFFRDRLSATIKDIDSIYRKYLPKRQLHPIKVNLMLAGNLSAYNKLKARYASQVGASQGFYSGQHNLAAVWHREDSQAFRTAIHESVHVMNAGQFGDTPHWLNEGLAEYFESSEFLETVELNTRYESIINNNTRNKSNMVFVDDEAHLSMGLVELLASEQDWQGQKQDALYQHSHSFVRFLFHHKNGKQLLRKLFEHLSVQRCGTKNVDEILGSYPGGINQLNRDWLGWRQR</sequence>
<dbReference type="RefSeq" id="WP_023267259.1">
    <property type="nucleotide sequence ID" value="NZ_AXZL01000067.1"/>
</dbReference>
<evidence type="ECO:0000256" key="1">
    <source>
        <dbReference type="SAM" id="Phobius"/>
    </source>
</evidence>
<feature type="domain" description="DUF1570" evidence="2">
    <location>
        <begin position="234"/>
        <end position="339"/>
    </location>
</feature>
<keyword evidence="1" id="KW-0472">Membrane</keyword>
<keyword evidence="4" id="KW-1185">Reference proteome</keyword>
<keyword evidence="1" id="KW-0812">Transmembrane</keyword>
<dbReference type="Proteomes" id="UP000017548">
    <property type="component" value="Unassembled WGS sequence"/>
</dbReference>
<comment type="caution">
    <text evidence="3">The sequence shown here is derived from an EMBL/GenBank/DDBJ whole genome shotgun (WGS) entry which is preliminary data.</text>
</comment>
<dbReference type="Pfam" id="PF07607">
    <property type="entry name" value="DUF1570"/>
    <property type="match status" value="1"/>
</dbReference>
<accession>A0ABP2Z340</accession>